<gene>
    <name evidence="1" type="ORF">ACFS2C_24575</name>
</gene>
<dbReference type="RefSeq" id="WP_377394154.1">
    <property type="nucleotide sequence ID" value="NZ_JBHSAN010000052.1"/>
</dbReference>
<protein>
    <submittedName>
        <fullName evidence="1">Uncharacterized protein</fullName>
    </submittedName>
</protein>
<accession>A0ABW5WHF4</accession>
<organism evidence="1 2">
    <name type="scientific">Prauserella oleivorans</name>
    <dbReference type="NCBI Taxonomy" id="1478153"/>
    <lineage>
        <taxon>Bacteria</taxon>
        <taxon>Bacillati</taxon>
        <taxon>Actinomycetota</taxon>
        <taxon>Actinomycetes</taxon>
        <taxon>Pseudonocardiales</taxon>
        <taxon>Pseudonocardiaceae</taxon>
        <taxon>Prauserella</taxon>
    </lineage>
</organism>
<evidence type="ECO:0000313" key="1">
    <source>
        <dbReference type="EMBL" id="MFD2802567.1"/>
    </source>
</evidence>
<comment type="caution">
    <text evidence="1">The sequence shown here is derived from an EMBL/GenBank/DDBJ whole genome shotgun (WGS) entry which is preliminary data.</text>
</comment>
<dbReference type="EMBL" id="JBHUOF010000048">
    <property type="protein sequence ID" value="MFD2802567.1"/>
    <property type="molecule type" value="Genomic_DNA"/>
</dbReference>
<name>A0ABW5WHF4_9PSEU</name>
<evidence type="ECO:0000313" key="2">
    <source>
        <dbReference type="Proteomes" id="UP001597478"/>
    </source>
</evidence>
<keyword evidence="2" id="KW-1185">Reference proteome</keyword>
<dbReference type="Proteomes" id="UP001597478">
    <property type="component" value="Unassembled WGS sequence"/>
</dbReference>
<proteinExistence type="predicted"/>
<sequence>MRITADHVRALLESELSEPNLVVLEGRVSVLDASDLGSQRYAGALVVASREDLHGRLGDREPSERELTELAAGLEAGVSNLGG</sequence>
<reference evidence="2" key="1">
    <citation type="journal article" date="2019" name="Int. J. Syst. Evol. Microbiol.">
        <title>The Global Catalogue of Microorganisms (GCM) 10K type strain sequencing project: providing services to taxonomists for standard genome sequencing and annotation.</title>
        <authorList>
            <consortium name="The Broad Institute Genomics Platform"/>
            <consortium name="The Broad Institute Genome Sequencing Center for Infectious Disease"/>
            <person name="Wu L."/>
            <person name="Ma J."/>
        </authorList>
    </citation>
    <scope>NUCLEOTIDE SEQUENCE [LARGE SCALE GENOMIC DNA]</scope>
    <source>
        <strain evidence="2">IBRC-M 10906</strain>
    </source>
</reference>